<dbReference type="EMBL" id="UINC01037544">
    <property type="protein sequence ID" value="SVB33189.1"/>
    <property type="molecule type" value="Genomic_DNA"/>
</dbReference>
<organism evidence="1">
    <name type="scientific">marine metagenome</name>
    <dbReference type="NCBI Taxonomy" id="408172"/>
    <lineage>
        <taxon>unclassified sequences</taxon>
        <taxon>metagenomes</taxon>
        <taxon>ecological metagenomes</taxon>
    </lineage>
</organism>
<reference evidence="1" key="1">
    <citation type="submission" date="2018-05" db="EMBL/GenBank/DDBJ databases">
        <authorList>
            <person name="Lanie J.A."/>
            <person name="Ng W.-L."/>
            <person name="Kazmierczak K.M."/>
            <person name="Andrzejewski T.M."/>
            <person name="Davidsen T.M."/>
            <person name="Wayne K.J."/>
            <person name="Tettelin H."/>
            <person name="Glass J.I."/>
            <person name="Rusch D."/>
            <person name="Podicherti R."/>
            <person name="Tsui H.-C.T."/>
            <person name="Winkler M.E."/>
        </authorList>
    </citation>
    <scope>NUCLEOTIDE SEQUENCE</scope>
</reference>
<name>A0A382D4Y5_9ZZZZ</name>
<gene>
    <name evidence="1" type="ORF">METZ01_LOCUS186043</name>
</gene>
<protein>
    <submittedName>
        <fullName evidence="1">Uncharacterized protein</fullName>
    </submittedName>
</protein>
<proteinExistence type="predicted"/>
<accession>A0A382D4Y5</accession>
<evidence type="ECO:0000313" key="1">
    <source>
        <dbReference type="EMBL" id="SVB33189.1"/>
    </source>
</evidence>
<sequence length="23" mass="2594">MFKDVAEKSRLGERLSGALLLIF</sequence>
<dbReference type="AlphaFoldDB" id="A0A382D4Y5"/>